<sequence>MRGAVALLVALLLPAAASAELPVEPAQVVRSYPHDTGAFTEGLLIRDGWLYESTGYEGQSFIRRKELATGRTVQSIQIPPGLFGEGIVDWGNTLYSFVWHGEKGFVWDLKSLKQTGAWHYTGEGWAMTQDGRRIIMSDGTPVLRFLAPGSMKVVRRLTVTAEGKPVSQLNELEYVHGEILANIWQTRYIARIDPKDGHVKGWIDVGALWDQVGVTDPGAVPNGIAYDRKADRLYVTGKDWPTLFEIRLPSQL</sequence>
<dbReference type="Pfam" id="PF05096">
    <property type="entry name" value="Glu_cyclase_2"/>
    <property type="match status" value="1"/>
</dbReference>
<name>A0ABT6N503_9SPHN</name>
<dbReference type="EMBL" id="JARYGZ010000002">
    <property type="protein sequence ID" value="MDH7640192.1"/>
    <property type="molecule type" value="Genomic_DNA"/>
</dbReference>
<comment type="caution">
    <text evidence="2">The sequence shown here is derived from an EMBL/GenBank/DDBJ whole genome shotgun (WGS) entry which is preliminary data.</text>
</comment>
<evidence type="ECO:0000313" key="3">
    <source>
        <dbReference type="Proteomes" id="UP001160625"/>
    </source>
</evidence>
<feature type="signal peptide" evidence="1">
    <location>
        <begin position="1"/>
        <end position="19"/>
    </location>
</feature>
<gene>
    <name evidence="2" type="ORF">QGN17_15750</name>
</gene>
<feature type="chain" id="PRO_5046941551" evidence="1">
    <location>
        <begin position="20"/>
        <end position="252"/>
    </location>
</feature>
<keyword evidence="1" id="KW-0732">Signal</keyword>
<keyword evidence="3" id="KW-1185">Reference proteome</keyword>
<dbReference type="Proteomes" id="UP001160625">
    <property type="component" value="Unassembled WGS sequence"/>
</dbReference>
<dbReference type="SUPFAM" id="SSF50969">
    <property type="entry name" value="YVTN repeat-like/Quinoprotein amine dehydrogenase"/>
    <property type="match status" value="1"/>
</dbReference>
<organism evidence="2 3">
    <name type="scientific">Sphingomonas oryzagri</name>
    <dbReference type="NCBI Taxonomy" id="3042314"/>
    <lineage>
        <taxon>Bacteria</taxon>
        <taxon>Pseudomonadati</taxon>
        <taxon>Pseudomonadota</taxon>
        <taxon>Alphaproteobacteria</taxon>
        <taxon>Sphingomonadales</taxon>
        <taxon>Sphingomonadaceae</taxon>
        <taxon>Sphingomonas</taxon>
    </lineage>
</organism>
<evidence type="ECO:0000313" key="2">
    <source>
        <dbReference type="EMBL" id="MDH7640192.1"/>
    </source>
</evidence>
<dbReference type="PANTHER" id="PTHR31270">
    <property type="entry name" value="GLUTAMINYL-PEPTIDE CYCLOTRANSFERASE"/>
    <property type="match status" value="1"/>
</dbReference>
<dbReference type="PANTHER" id="PTHR31270:SF1">
    <property type="entry name" value="GLUTAMINYL-PEPTIDE CYCLOTRANSFERASE"/>
    <property type="match status" value="1"/>
</dbReference>
<dbReference type="RefSeq" id="WP_281045551.1">
    <property type="nucleotide sequence ID" value="NZ_JARYGZ010000002.1"/>
</dbReference>
<accession>A0ABT6N503</accession>
<proteinExistence type="predicted"/>
<protein>
    <submittedName>
        <fullName evidence="2">Glutaminyl-peptide cyclotransferase</fullName>
    </submittedName>
</protein>
<evidence type="ECO:0000256" key="1">
    <source>
        <dbReference type="SAM" id="SignalP"/>
    </source>
</evidence>
<dbReference type="InterPro" id="IPR011044">
    <property type="entry name" value="Quino_amine_DH_bsu"/>
</dbReference>
<reference evidence="2" key="1">
    <citation type="submission" date="2023-04" db="EMBL/GenBank/DDBJ databases">
        <title>Sphingomonas sp. MAHUQ-71 isolated from rice field.</title>
        <authorList>
            <person name="Huq M.A."/>
        </authorList>
    </citation>
    <scope>NUCLEOTIDE SEQUENCE</scope>
    <source>
        <strain evidence="2">MAHUQ-71</strain>
    </source>
</reference>
<dbReference type="InterPro" id="IPR007788">
    <property type="entry name" value="QCT"/>
</dbReference>